<evidence type="ECO:0000259" key="7">
    <source>
        <dbReference type="Pfam" id="PF02706"/>
    </source>
</evidence>
<evidence type="ECO:0000313" key="8">
    <source>
        <dbReference type="EMBL" id="AHY45082.1"/>
    </source>
</evidence>
<keyword evidence="5 6" id="KW-0472">Membrane</keyword>
<name>A0A023WY01_STUST</name>
<evidence type="ECO:0000256" key="4">
    <source>
        <dbReference type="ARBA" id="ARBA00022989"/>
    </source>
</evidence>
<dbReference type="InterPro" id="IPR003856">
    <property type="entry name" value="LPS_length_determ_N"/>
</dbReference>
<feature type="transmembrane region" description="Helical" evidence="6">
    <location>
        <begin position="232"/>
        <end position="256"/>
    </location>
</feature>
<protein>
    <recommendedName>
        <fullName evidence="7">Polysaccharide chain length determinant N-terminal domain-containing protein</fullName>
    </recommendedName>
</protein>
<comment type="subcellular location">
    <subcellularLocation>
        <location evidence="1">Cell membrane</location>
        <topology evidence="1">Multi-pass membrane protein</topology>
    </subcellularLocation>
</comment>
<dbReference type="PANTHER" id="PTHR32309">
    <property type="entry name" value="TYROSINE-PROTEIN KINASE"/>
    <property type="match status" value="1"/>
</dbReference>
<dbReference type="GO" id="GO:0005886">
    <property type="term" value="C:plasma membrane"/>
    <property type="evidence" value="ECO:0007669"/>
    <property type="project" value="UniProtKB-SubCell"/>
</dbReference>
<dbReference type="KEGG" id="pstu:UIB01_08605"/>
<evidence type="ECO:0000256" key="3">
    <source>
        <dbReference type="ARBA" id="ARBA00022692"/>
    </source>
</evidence>
<evidence type="ECO:0000313" key="9">
    <source>
        <dbReference type="Proteomes" id="UP000025238"/>
    </source>
</evidence>
<sequence>MLVQIHSTLWQNAPLFTKAKGRRMRNGLERLESDEIDLLELFRQCWKDRVIILLAAALATIVAVAYALWTPSIYTPSIYRAQVVIAPGVLANFGSLAGQIQARSSQPVAVAIADSKQLAVDSFELLIAQLESKASKAEFDESHVEAPRNVTLEIKRGRAEGDPVTVIARAGQSGHPGRFLDAYLAFASARASAELNGFLTGMELHYEAASSMLYRVESPSYELSSPVHPKPLLIITLGFVLGTMAGAFIVMMRALLKRESGTPAFS</sequence>
<evidence type="ECO:0000256" key="2">
    <source>
        <dbReference type="ARBA" id="ARBA00022475"/>
    </source>
</evidence>
<keyword evidence="2" id="KW-1003">Cell membrane</keyword>
<dbReference type="GO" id="GO:0004713">
    <property type="term" value="F:protein tyrosine kinase activity"/>
    <property type="evidence" value="ECO:0007669"/>
    <property type="project" value="TreeGrafter"/>
</dbReference>
<organism evidence="8 9">
    <name type="scientific">Stutzerimonas stutzeri</name>
    <name type="common">Pseudomonas stutzeri</name>
    <dbReference type="NCBI Taxonomy" id="316"/>
    <lineage>
        <taxon>Bacteria</taxon>
        <taxon>Pseudomonadati</taxon>
        <taxon>Pseudomonadota</taxon>
        <taxon>Gammaproteobacteria</taxon>
        <taxon>Pseudomonadales</taxon>
        <taxon>Pseudomonadaceae</taxon>
        <taxon>Stutzerimonas</taxon>
    </lineage>
</organism>
<gene>
    <name evidence="8" type="ORF">UIB01_08605</name>
</gene>
<feature type="domain" description="Polysaccharide chain length determinant N-terminal" evidence="7">
    <location>
        <begin position="34"/>
        <end position="78"/>
    </location>
</feature>
<dbReference type="InterPro" id="IPR050445">
    <property type="entry name" value="Bact_polysacc_biosynth/exp"/>
</dbReference>
<dbReference type="PANTHER" id="PTHR32309:SF13">
    <property type="entry name" value="FERRIC ENTEROBACTIN TRANSPORT PROTEIN FEPE"/>
    <property type="match status" value="1"/>
</dbReference>
<dbReference type="AlphaFoldDB" id="A0A023WY01"/>
<keyword evidence="3 6" id="KW-0812">Transmembrane</keyword>
<feature type="transmembrane region" description="Helical" evidence="6">
    <location>
        <begin position="50"/>
        <end position="69"/>
    </location>
</feature>
<proteinExistence type="predicted"/>
<evidence type="ECO:0000256" key="5">
    <source>
        <dbReference type="ARBA" id="ARBA00023136"/>
    </source>
</evidence>
<dbReference type="EMBL" id="CP007509">
    <property type="protein sequence ID" value="AHY45082.1"/>
    <property type="molecule type" value="Genomic_DNA"/>
</dbReference>
<dbReference type="Proteomes" id="UP000025238">
    <property type="component" value="Chromosome"/>
</dbReference>
<dbReference type="PATRIC" id="fig|316.97.peg.1726"/>
<evidence type="ECO:0000256" key="6">
    <source>
        <dbReference type="SAM" id="Phobius"/>
    </source>
</evidence>
<accession>A0A023WY01</accession>
<reference evidence="8 9" key="1">
    <citation type="submission" date="2014-03" db="EMBL/GenBank/DDBJ databases">
        <title>Complete genome sequence of Pseudomonas stutzeri 19SMN4.</title>
        <authorList>
            <person name="Brunet-Galmes I."/>
            <person name="Nogales B."/>
            <person name="Busquets A."/>
            <person name="Pena A."/>
            <person name="Gomila M."/>
            <person name="Garcia-Valdes E."/>
            <person name="Lalucat J."/>
            <person name="Bennasar A."/>
            <person name="Bosch R."/>
        </authorList>
    </citation>
    <scope>NUCLEOTIDE SEQUENCE [LARGE SCALE GENOMIC DNA]</scope>
    <source>
        <strain evidence="8 9">19SMN4</strain>
    </source>
</reference>
<dbReference type="Pfam" id="PF02706">
    <property type="entry name" value="Wzz"/>
    <property type="match status" value="1"/>
</dbReference>
<evidence type="ECO:0000256" key="1">
    <source>
        <dbReference type="ARBA" id="ARBA00004651"/>
    </source>
</evidence>
<keyword evidence="4 6" id="KW-1133">Transmembrane helix</keyword>